<dbReference type="Proteomes" id="UP001260980">
    <property type="component" value="Unassembled WGS sequence"/>
</dbReference>
<keyword evidence="2" id="KW-1185">Reference proteome</keyword>
<dbReference type="RefSeq" id="WP_315955682.1">
    <property type="nucleotide sequence ID" value="NZ_JAWCUD010000016.1"/>
</dbReference>
<dbReference type="EMBL" id="JAWCUD010000016">
    <property type="protein sequence ID" value="MDU0205808.1"/>
    <property type="molecule type" value="Genomic_DNA"/>
</dbReference>
<reference evidence="1 2" key="1">
    <citation type="submission" date="2023-10" db="EMBL/GenBank/DDBJ databases">
        <title>Paenibacillus strain PFR10 Genome sequencing and assembly.</title>
        <authorList>
            <person name="Kim I."/>
        </authorList>
    </citation>
    <scope>NUCLEOTIDE SEQUENCE [LARGE SCALE GENOMIC DNA]</scope>
    <source>
        <strain evidence="1 2">PFR10</strain>
    </source>
</reference>
<proteinExistence type="predicted"/>
<evidence type="ECO:0000313" key="1">
    <source>
        <dbReference type="EMBL" id="MDU0205808.1"/>
    </source>
</evidence>
<accession>A0ABU3RNL0</accession>
<protein>
    <submittedName>
        <fullName evidence="1">Uncharacterized protein</fullName>
    </submittedName>
</protein>
<gene>
    <name evidence="1" type="ORF">RQP52_32500</name>
</gene>
<sequence>MDMPIHLFESIAMKWSKKADVEMQEHITLAASVHAERLAEAARKLESDASLPSAFDVIFGDSDDDEDEY</sequence>
<comment type="caution">
    <text evidence="1">The sequence shown here is derived from an EMBL/GenBank/DDBJ whole genome shotgun (WGS) entry which is preliminary data.</text>
</comment>
<evidence type="ECO:0000313" key="2">
    <source>
        <dbReference type="Proteomes" id="UP001260980"/>
    </source>
</evidence>
<name>A0ABU3RNL0_9BACL</name>
<organism evidence="1 2">
    <name type="scientific">Paenibacillus violae</name>
    <dbReference type="NCBI Taxonomy" id="3077234"/>
    <lineage>
        <taxon>Bacteria</taxon>
        <taxon>Bacillati</taxon>
        <taxon>Bacillota</taxon>
        <taxon>Bacilli</taxon>
        <taxon>Bacillales</taxon>
        <taxon>Paenibacillaceae</taxon>
        <taxon>Paenibacillus</taxon>
    </lineage>
</organism>